<evidence type="ECO:0000313" key="3">
    <source>
        <dbReference type="Proteomes" id="UP001218638"/>
    </source>
</evidence>
<dbReference type="EMBL" id="CP119075">
    <property type="protein sequence ID" value="WED67066.1"/>
    <property type="molecule type" value="Genomic_DNA"/>
</dbReference>
<dbReference type="KEGG" id="slom:PXH66_09405"/>
<evidence type="ECO:0000313" key="2">
    <source>
        <dbReference type="EMBL" id="WED67066.1"/>
    </source>
</evidence>
<sequence length="233" mass="25967">MNFRSNSRRPTSRQDRAFSLFELVIATGLFSFITIGSTSVMLQSMNSYHYDIGKLLVNRDIRTFTSEMTSNASYANYFMVFPSYGERSMTVEIGDSSSGISEVTTDASVNDGKSGDFLLLVYTSPDDSAIITRLVGYFRSPLDPESADSEGPVRRFDTSFPDGITGNIWELLPPVEDAATEPEVIELSQGLADGKLFYNFRNRSVMVKGKIFHEGNLMRRATNTYNFTVSPRG</sequence>
<dbReference type="Proteomes" id="UP001218638">
    <property type="component" value="Chromosome"/>
</dbReference>
<keyword evidence="1" id="KW-0472">Membrane</keyword>
<organism evidence="2 3">
    <name type="scientific">Synoicihabitans lomoniglobus</name>
    <dbReference type="NCBI Taxonomy" id="2909285"/>
    <lineage>
        <taxon>Bacteria</taxon>
        <taxon>Pseudomonadati</taxon>
        <taxon>Verrucomicrobiota</taxon>
        <taxon>Opitutia</taxon>
        <taxon>Opitutales</taxon>
        <taxon>Opitutaceae</taxon>
        <taxon>Synoicihabitans</taxon>
    </lineage>
</organism>
<name>A0AAF0I7W2_9BACT</name>
<accession>A0AAF0I7W2</accession>
<feature type="transmembrane region" description="Helical" evidence="1">
    <location>
        <begin position="20"/>
        <end position="42"/>
    </location>
</feature>
<keyword evidence="3" id="KW-1185">Reference proteome</keyword>
<keyword evidence="1" id="KW-0812">Transmembrane</keyword>
<dbReference type="RefSeq" id="WP_330928218.1">
    <property type="nucleotide sequence ID" value="NZ_CP119075.1"/>
</dbReference>
<gene>
    <name evidence="2" type="ORF">PXH66_09405</name>
</gene>
<reference evidence="2" key="1">
    <citation type="submission" date="2023-03" db="EMBL/GenBank/DDBJ databases">
        <title>Lomoglobus Profundus gen. nov., sp. nov., a novel member of the phylum Verrucomicrobia, isolated from deep-marine sediment of South China Sea.</title>
        <authorList>
            <person name="Ahmad T."/>
            <person name="Ishaq S.E."/>
            <person name="Wang F."/>
        </authorList>
    </citation>
    <scope>NUCLEOTIDE SEQUENCE</scope>
    <source>
        <strain evidence="2">LMO-M01</strain>
    </source>
</reference>
<dbReference type="AlphaFoldDB" id="A0AAF0I7W2"/>
<keyword evidence="1" id="KW-1133">Transmembrane helix</keyword>
<proteinExistence type="predicted"/>
<protein>
    <submittedName>
        <fullName evidence="2">Uncharacterized protein</fullName>
    </submittedName>
</protein>
<evidence type="ECO:0000256" key="1">
    <source>
        <dbReference type="SAM" id="Phobius"/>
    </source>
</evidence>